<proteinExistence type="predicted"/>
<dbReference type="AlphaFoldDB" id="A0A2N0PWQ4"/>
<accession>A0A2N0PWQ4</accession>
<dbReference type="Proteomes" id="UP000232722">
    <property type="component" value="Unassembled WGS sequence"/>
</dbReference>
<sequence length="70" mass="8028">MQIQSLEVGHKEFSLTLHIPSINSFSEPGDTVTLEWPEKVNPPVHACEALEFFNEKKGQPLDPKRQHQFD</sequence>
<protein>
    <submittedName>
        <fullName evidence="1">Uncharacterized protein</fullName>
    </submittedName>
</protein>
<gene>
    <name evidence="1" type="ORF">RhiirA5_354582</name>
</gene>
<organism evidence="1 2">
    <name type="scientific">Rhizophagus irregularis</name>
    <dbReference type="NCBI Taxonomy" id="588596"/>
    <lineage>
        <taxon>Eukaryota</taxon>
        <taxon>Fungi</taxon>
        <taxon>Fungi incertae sedis</taxon>
        <taxon>Mucoromycota</taxon>
        <taxon>Glomeromycotina</taxon>
        <taxon>Glomeromycetes</taxon>
        <taxon>Glomerales</taxon>
        <taxon>Glomeraceae</taxon>
        <taxon>Rhizophagus</taxon>
    </lineage>
</organism>
<reference evidence="1 2" key="2">
    <citation type="submission" date="2017-09" db="EMBL/GenBank/DDBJ databases">
        <title>Extensive intraspecific genome diversity in a model arbuscular mycorrhizal fungus.</title>
        <authorList>
            <person name="Chen E.C."/>
            <person name="Morin E."/>
            <person name="Beaudet D."/>
            <person name="Noel J."/>
            <person name="Ndikumana S."/>
            <person name="Charron P."/>
            <person name="St-Onge C."/>
            <person name="Giorgi J."/>
            <person name="Grigoriev I.V."/>
            <person name="Roux C."/>
            <person name="Martin F.M."/>
            <person name="Corradi N."/>
        </authorList>
    </citation>
    <scope>NUCLEOTIDE SEQUENCE [LARGE SCALE GENOMIC DNA]</scope>
    <source>
        <strain evidence="1 2">A5</strain>
    </source>
</reference>
<name>A0A2N0PWQ4_9GLOM</name>
<dbReference type="VEuPathDB" id="FungiDB:RhiirA1_410602"/>
<reference evidence="1 2" key="1">
    <citation type="submission" date="2016-04" db="EMBL/GenBank/DDBJ databases">
        <title>Genome analyses suggest a sexual origin of heterokaryosis in a supposedly ancient asexual fungus.</title>
        <authorList>
            <person name="Ropars J."/>
            <person name="Sedzielewska K."/>
            <person name="Noel J."/>
            <person name="Charron P."/>
            <person name="Farinelli L."/>
            <person name="Marton T."/>
            <person name="Kruger M."/>
            <person name="Pelin A."/>
            <person name="Brachmann A."/>
            <person name="Corradi N."/>
        </authorList>
    </citation>
    <scope>NUCLEOTIDE SEQUENCE [LARGE SCALE GENOMIC DNA]</scope>
    <source>
        <strain evidence="1 2">A5</strain>
    </source>
</reference>
<feature type="non-terminal residue" evidence="1">
    <location>
        <position position="70"/>
    </location>
</feature>
<evidence type="ECO:0000313" key="2">
    <source>
        <dbReference type="Proteomes" id="UP000232722"/>
    </source>
</evidence>
<dbReference type="EMBL" id="LLXJ01000326">
    <property type="protein sequence ID" value="PKC11205.1"/>
    <property type="molecule type" value="Genomic_DNA"/>
</dbReference>
<comment type="caution">
    <text evidence="1">The sequence shown here is derived from an EMBL/GenBank/DDBJ whole genome shotgun (WGS) entry which is preliminary data.</text>
</comment>
<evidence type="ECO:0000313" key="1">
    <source>
        <dbReference type="EMBL" id="PKC11205.1"/>
    </source>
</evidence>